<dbReference type="CDD" id="cd00190">
    <property type="entry name" value="Tryp_SPc"/>
    <property type="match status" value="1"/>
</dbReference>
<evidence type="ECO:0000256" key="1">
    <source>
        <dbReference type="ARBA" id="ARBA00022670"/>
    </source>
</evidence>
<keyword evidence="6" id="KW-0472">Membrane</keyword>
<dbReference type="GO" id="GO:0006508">
    <property type="term" value="P:proteolysis"/>
    <property type="evidence" value="ECO:0007669"/>
    <property type="project" value="UniProtKB-KW"/>
</dbReference>
<keyword evidence="9" id="KW-1185">Reference proteome</keyword>
<dbReference type="Pfam" id="PF00089">
    <property type="entry name" value="Trypsin"/>
    <property type="match status" value="1"/>
</dbReference>
<dbReference type="PROSITE" id="PS00134">
    <property type="entry name" value="TRYPSIN_HIS"/>
    <property type="match status" value="1"/>
</dbReference>
<dbReference type="InterPro" id="IPR033116">
    <property type="entry name" value="TRYPSIN_SER"/>
</dbReference>
<evidence type="ECO:0000256" key="6">
    <source>
        <dbReference type="SAM" id="Phobius"/>
    </source>
</evidence>
<dbReference type="InterPro" id="IPR043504">
    <property type="entry name" value="Peptidase_S1_PA_chymotrypsin"/>
</dbReference>
<evidence type="ECO:0000256" key="3">
    <source>
        <dbReference type="ARBA" id="ARBA00022825"/>
    </source>
</evidence>
<dbReference type="EMBL" id="RJVU01051648">
    <property type="protein sequence ID" value="ROL41472.1"/>
    <property type="molecule type" value="Genomic_DNA"/>
</dbReference>
<organism evidence="8 9">
    <name type="scientific">Anabarilius grahami</name>
    <name type="common">Kanglang fish</name>
    <name type="synonym">Barilius grahami</name>
    <dbReference type="NCBI Taxonomy" id="495550"/>
    <lineage>
        <taxon>Eukaryota</taxon>
        <taxon>Metazoa</taxon>
        <taxon>Chordata</taxon>
        <taxon>Craniata</taxon>
        <taxon>Vertebrata</taxon>
        <taxon>Euteleostomi</taxon>
        <taxon>Actinopterygii</taxon>
        <taxon>Neopterygii</taxon>
        <taxon>Teleostei</taxon>
        <taxon>Ostariophysi</taxon>
        <taxon>Cypriniformes</taxon>
        <taxon>Xenocyprididae</taxon>
        <taxon>Xenocypridinae</taxon>
        <taxon>Xenocypridinae incertae sedis</taxon>
        <taxon>Anabarilius</taxon>
    </lineage>
</organism>
<evidence type="ECO:0000256" key="2">
    <source>
        <dbReference type="ARBA" id="ARBA00022801"/>
    </source>
</evidence>
<dbReference type="SUPFAM" id="SSF50494">
    <property type="entry name" value="Trypsin-like serine proteases"/>
    <property type="match status" value="1"/>
</dbReference>
<evidence type="ECO:0000259" key="7">
    <source>
        <dbReference type="PROSITE" id="PS50240"/>
    </source>
</evidence>
<evidence type="ECO:0000313" key="9">
    <source>
        <dbReference type="Proteomes" id="UP000281406"/>
    </source>
</evidence>
<dbReference type="OrthoDB" id="93664at2759"/>
<dbReference type="PROSITE" id="PS50240">
    <property type="entry name" value="TRYPSIN_DOM"/>
    <property type="match status" value="1"/>
</dbReference>
<keyword evidence="6" id="KW-1133">Transmembrane helix</keyword>
<reference evidence="8 9" key="1">
    <citation type="submission" date="2018-10" db="EMBL/GenBank/DDBJ databases">
        <title>Genome assembly for a Yunnan-Guizhou Plateau 3E fish, Anabarilius grahami (Regan), and its evolutionary and genetic applications.</title>
        <authorList>
            <person name="Jiang W."/>
        </authorList>
    </citation>
    <scope>NUCLEOTIDE SEQUENCE [LARGE SCALE GENOMIC DNA]</scope>
    <source>
        <strain evidence="8">AG-KIZ</strain>
        <tissue evidence="8">Muscle</tissue>
    </source>
</reference>
<dbReference type="InterPro" id="IPR001254">
    <property type="entry name" value="Trypsin_dom"/>
</dbReference>
<keyword evidence="6 8" id="KW-0812">Transmembrane</keyword>
<evidence type="ECO:0000256" key="4">
    <source>
        <dbReference type="ARBA" id="ARBA00023157"/>
    </source>
</evidence>
<dbReference type="InterPro" id="IPR009003">
    <property type="entry name" value="Peptidase_S1_PA"/>
</dbReference>
<dbReference type="PANTHER" id="PTHR24252">
    <property type="entry name" value="ACROSIN-RELATED"/>
    <property type="match status" value="1"/>
</dbReference>
<accession>A0A3N0Y5J0</accession>
<dbReference type="GO" id="GO:0004252">
    <property type="term" value="F:serine-type endopeptidase activity"/>
    <property type="evidence" value="ECO:0007669"/>
    <property type="project" value="InterPro"/>
</dbReference>
<dbReference type="PANTHER" id="PTHR24252:SF7">
    <property type="entry name" value="HYALIN"/>
    <property type="match status" value="1"/>
</dbReference>
<evidence type="ECO:0000256" key="5">
    <source>
        <dbReference type="RuleBase" id="RU363034"/>
    </source>
</evidence>
<evidence type="ECO:0000313" key="8">
    <source>
        <dbReference type="EMBL" id="ROL41472.1"/>
    </source>
</evidence>
<keyword evidence="2 5" id="KW-0378">Hydrolase</keyword>
<dbReference type="PROSITE" id="PS00135">
    <property type="entry name" value="TRYPSIN_SER"/>
    <property type="match status" value="1"/>
</dbReference>
<keyword evidence="3 5" id="KW-0720">Serine protease</keyword>
<dbReference type="Proteomes" id="UP000281406">
    <property type="component" value="Unassembled WGS sequence"/>
</dbReference>
<comment type="caution">
    <text evidence="8">The sequence shown here is derived from an EMBL/GenBank/DDBJ whole genome shotgun (WGS) entry which is preliminary data.</text>
</comment>
<dbReference type="FunFam" id="2.40.10.10:FF:000003">
    <property type="entry name" value="Transmembrane serine protease 3"/>
    <property type="match status" value="1"/>
</dbReference>
<dbReference type="AlphaFoldDB" id="A0A3N0Y5J0"/>
<dbReference type="SMART" id="SM00020">
    <property type="entry name" value="Tryp_SPc"/>
    <property type="match status" value="1"/>
</dbReference>
<sequence>MIMPPSFWSQKGFYKISPAKDNQEPLQPFPTCPHTSTGFPPDLLSTCPKLLNTALPLLTVPVMMDTPLTLIPGTTLKAPVPQNPTDVAPQPADLTLYGTGSASIPFPLHPVTLYTSTHPQISPGCVQLLGVSELAPYTLSTLMPHLPRLSPPENVSGFRLCPSCPSRLALITTLIPTFIILTVCIAIIVKIVCFPIKVRDPAGGTITPTPFYSVKYPANSTISIPSNCSTTMNAGSRGMRIVGGTDAAKDQWGWQTSLHWRGKHVCGGAIITPHWVITAAHCFVQYDMMLESDWIVVVDTVSVSDSSQGKRYNTLQIHPHPRFSESNNDYDLCLLRTQTEMEMGDGVRPVCLPRLNESFPPDSPCWVTGWGYIHEGGSVSSHLRQALVQVIDQSICLQPYVYGSQLTPRMLCAGVMEGGVDSCQGDSGGPLVCQTEAGDWRLAGVVSWGEGCGRRNKPGVYTRITQLLQWLDQHISVNANNTNGIIILFEECYGFKLNPIHHIHRLIYHSKIILCQNKIILIITLMHLQWKSMGQNIAKFTKVKPQDLMHTKSCFIAEWN</sequence>
<name>A0A3N0Y5J0_ANAGA</name>
<gene>
    <name evidence="8" type="ORF">DPX16_6870</name>
</gene>
<dbReference type="Gene3D" id="2.40.10.10">
    <property type="entry name" value="Trypsin-like serine proteases"/>
    <property type="match status" value="2"/>
</dbReference>
<keyword evidence="4" id="KW-1015">Disulfide bond</keyword>
<proteinExistence type="predicted"/>
<dbReference type="InterPro" id="IPR001314">
    <property type="entry name" value="Peptidase_S1A"/>
</dbReference>
<feature type="domain" description="Peptidase S1" evidence="7">
    <location>
        <begin position="241"/>
        <end position="476"/>
    </location>
</feature>
<dbReference type="PRINTS" id="PR00722">
    <property type="entry name" value="CHYMOTRYPSIN"/>
</dbReference>
<protein>
    <submittedName>
        <fullName evidence="8">Transmembrane protease serine 6</fullName>
    </submittedName>
</protein>
<dbReference type="InterPro" id="IPR018114">
    <property type="entry name" value="TRYPSIN_HIS"/>
</dbReference>
<keyword evidence="1 5" id="KW-0645">Protease</keyword>
<feature type="transmembrane region" description="Helical" evidence="6">
    <location>
        <begin position="168"/>
        <end position="189"/>
    </location>
</feature>